<dbReference type="GO" id="GO:0016620">
    <property type="term" value="F:oxidoreductase activity, acting on the aldehyde or oxo group of donors, NAD or NADP as acceptor"/>
    <property type="evidence" value="ECO:0007669"/>
    <property type="project" value="InterPro"/>
</dbReference>
<dbReference type="Gene3D" id="3.40.309.10">
    <property type="entry name" value="Aldehyde Dehydrogenase, Chain A, domain 2"/>
    <property type="match status" value="1"/>
</dbReference>
<gene>
    <name evidence="5" type="ORF">BS329_35920</name>
</gene>
<evidence type="ECO:0000256" key="3">
    <source>
        <dbReference type="SAM" id="MobiDB-lite"/>
    </source>
</evidence>
<evidence type="ECO:0000313" key="6">
    <source>
        <dbReference type="Proteomes" id="UP000187486"/>
    </source>
</evidence>
<proteinExistence type="inferred from homology"/>
<evidence type="ECO:0000256" key="2">
    <source>
        <dbReference type="ARBA" id="ARBA00023002"/>
    </source>
</evidence>
<dbReference type="STRING" id="76021.BS329_35920"/>
<evidence type="ECO:0000259" key="4">
    <source>
        <dbReference type="Pfam" id="PF00171"/>
    </source>
</evidence>
<dbReference type="SUPFAM" id="SSF53720">
    <property type="entry name" value="ALDH-like"/>
    <property type="match status" value="1"/>
</dbReference>
<dbReference type="Gene3D" id="3.40.605.10">
    <property type="entry name" value="Aldehyde Dehydrogenase, Chain A, domain 1"/>
    <property type="match status" value="1"/>
</dbReference>
<dbReference type="EMBL" id="MQUQ01000024">
    <property type="protein sequence ID" value="OLZ44619.1"/>
    <property type="molecule type" value="Genomic_DNA"/>
</dbReference>
<accession>A0A1R0KGD3</accession>
<comment type="caution">
    <text evidence="5">The sequence shown here is derived from an EMBL/GenBank/DDBJ whole genome shotgun (WGS) entry which is preliminary data.</text>
</comment>
<feature type="compositionally biased region" description="Basic and acidic residues" evidence="3">
    <location>
        <begin position="184"/>
        <end position="194"/>
    </location>
</feature>
<sequence>MGPLVNDAALARTAGFIERAKADGTRVVTGGHRPPGWEADFFHEPTLLTDVPRRTERAQEEVFGPVTAVLTYRDFDDALALAHDTGFGLAATVYTTDRDAAAVGPAVTAPFGGRNGSGWGRESGPEGIQEFTKLKQILFGPFSTSPVRRCRIWSRAAGHWSPLLDRRTDRRPARSGRVHGGQGGDHRPHEMARP</sequence>
<dbReference type="PANTHER" id="PTHR42804">
    <property type="entry name" value="ALDEHYDE DEHYDROGENASE"/>
    <property type="match status" value="1"/>
</dbReference>
<dbReference type="Pfam" id="PF00171">
    <property type="entry name" value="Aldedh"/>
    <property type="match status" value="1"/>
</dbReference>
<dbReference type="InterPro" id="IPR016161">
    <property type="entry name" value="Ald_DH/histidinol_DH"/>
</dbReference>
<keyword evidence="6" id="KW-1185">Reference proteome</keyword>
<dbReference type="InterPro" id="IPR016162">
    <property type="entry name" value="Ald_DH_N"/>
</dbReference>
<feature type="region of interest" description="Disordered" evidence="3">
    <location>
        <begin position="164"/>
        <end position="194"/>
    </location>
</feature>
<keyword evidence="2" id="KW-0560">Oxidoreductase</keyword>
<dbReference type="InterPro" id="IPR015590">
    <property type="entry name" value="Aldehyde_DH_dom"/>
</dbReference>
<evidence type="ECO:0000313" key="5">
    <source>
        <dbReference type="EMBL" id="OLZ44619.1"/>
    </source>
</evidence>
<dbReference type="AlphaFoldDB" id="A0A1R0KGD3"/>
<organism evidence="5 6">
    <name type="scientific">Amycolatopsis coloradensis</name>
    <dbReference type="NCBI Taxonomy" id="76021"/>
    <lineage>
        <taxon>Bacteria</taxon>
        <taxon>Bacillati</taxon>
        <taxon>Actinomycetota</taxon>
        <taxon>Actinomycetes</taxon>
        <taxon>Pseudonocardiales</taxon>
        <taxon>Pseudonocardiaceae</taxon>
        <taxon>Amycolatopsis</taxon>
    </lineage>
</organism>
<dbReference type="Proteomes" id="UP000187486">
    <property type="component" value="Unassembled WGS sequence"/>
</dbReference>
<feature type="domain" description="Aldehyde dehydrogenase" evidence="4">
    <location>
        <begin position="1"/>
        <end position="137"/>
    </location>
</feature>
<evidence type="ECO:0000256" key="1">
    <source>
        <dbReference type="ARBA" id="ARBA00009986"/>
    </source>
</evidence>
<dbReference type="PANTHER" id="PTHR42804:SF1">
    <property type="entry name" value="ALDEHYDE DEHYDROGENASE-RELATED"/>
    <property type="match status" value="1"/>
</dbReference>
<dbReference type="InterPro" id="IPR016163">
    <property type="entry name" value="Ald_DH_C"/>
</dbReference>
<comment type="similarity">
    <text evidence="1">Belongs to the aldehyde dehydrogenase family.</text>
</comment>
<name>A0A1R0KGD3_9PSEU</name>
<reference evidence="5 6" key="1">
    <citation type="submission" date="2016-01" db="EMBL/GenBank/DDBJ databases">
        <title>Amycolatopsis coloradensis genome sequencing and assembly.</title>
        <authorList>
            <person name="Mayilraj S."/>
        </authorList>
    </citation>
    <scope>NUCLEOTIDE SEQUENCE [LARGE SCALE GENOMIC DNA]</scope>
    <source>
        <strain evidence="5 6">DSM 44225</strain>
    </source>
</reference>
<protein>
    <recommendedName>
        <fullName evidence="4">Aldehyde dehydrogenase domain-containing protein</fullName>
    </recommendedName>
</protein>